<keyword evidence="1" id="KW-0333">Golgi apparatus</keyword>
<dbReference type="GO" id="GO:0000139">
    <property type="term" value="C:Golgi membrane"/>
    <property type="evidence" value="ECO:0007669"/>
    <property type="project" value="UniProtKB-SubCell"/>
</dbReference>
<feature type="transmembrane region" description="Helical" evidence="1">
    <location>
        <begin position="138"/>
        <end position="157"/>
    </location>
</feature>
<keyword evidence="1" id="KW-0256">Endoplasmic reticulum</keyword>
<dbReference type="Pfam" id="PF13850">
    <property type="entry name" value="ERGIC_N"/>
    <property type="match status" value="1"/>
</dbReference>
<keyword evidence="1" id="KW-0931">ER-Golgi transport</keyword>
<dbReference type="PANTHER" id="PTHR10984:SF36">
    <property type="entry name" value="ENDOPLASMIC RETICULUM-GOLGI INTERMEDIATE COMPARTMENT PROTEIN 1"/>
    <property type="match status" value="1"/>
</dbReference>
<proteinExistence type="inferred from homology"/>
<keyword evidence="1" id="KW-0812">Transmembrane</keyword>
<protein>
    <recommendedName>
        <fullName evidence="1">Endoplasmic reticulum-Golgi intermediate compartment protein</fullName>
    </recommendedName>
</protein>
<keyword evidence="1" id="KW-0813">Transport</keyword>
<dbReference type="PANTHER" id="PTHR10984">
    <property type="entry name" value="ENDOPLASMIC RETICULUM-GOLGI INTERMEDIATE COMPARTMENT PROTEIN"/>
    <property type="match status" value="1"/>
</dbReference>
<dbReference type="Proteomes" id="UP000694520">
    <property type="component" value="Chromosome 23"/>
</dbReference>
<name>A0A8B9XN05_BOSMU</name>
<keyword evidence="5" id="KW-1185">Reference proteome</keyword>
<reference evidence="4" key="1">
    <citation type="submission" date="2019-05" db="EMBL/GenBank/DDBJ databases">
        <authorList>
            <person name="Zhang S."/>
            <person name="Liu J."/>
        </authorList>
    </citation>
    <scope>NUCLEOTIDE SEQUENCE [LARGE SCALE GENOMIC DNA]</scope>
</reference>
<comment type="similarity">
    <text evidence="1">Belongs to the ERGIC family.</text>
</comment>
<accession>A0A8B9XN05</accession>
<dbReference type="Ensembl" id="ENSBGRT00000027521.1">
    <property type="protein sequence ID" value="ENSBGRP00000023871.1"/>
    <property type="gene ID" value="ENSBGRG00000014556.1"/>
</dbReference>
<comment type="caution">
    <text evidence="1">Lacks conserved residue(s) required for the propagation of feature annotation.</text>
</comment>
<dbReference type="GO" id="GO:0030134">
    <property type="term" value="C:COPII-coated ER to Golgi transport vesicle"/>
    <property type="evidence" value="ECO:0007669"/>
    <property type="project" value="TreeGrafter"/>
</dbReference>
<reference evidence="4" key="2">
    <citation type="submission" date="2025-08" db="UniProtKB">
        <authorList>
            <consortium name="Ensembl"/>
        </authorList>
    </citation>
    <scope>IDENTIFICATION</scope>
</reference>
<gene>
    <name evidence="4" type="primary">ERGIC1</name>
</gene>
<dbReference type="GO" id="GO:0033116">
    <property type="term" value="C:endoplasmic reticulum-Golgi intermediate compartment membrane"/>
    <property type="evidence" value="ECO:0007669"/>
    <property type="project" value="UniProtKB-SubCell"/>
</dbReference>
<sequence>MNNCIFGCSLPLQASSPTARPAKARPSVPAPSPLPQPPGPFNGAAEGAAGGGGGAQCAERSVTSRRLEAAASVGGGGRPAGAGRPEAALAAGWDPRGAAAHLACSAPIPGGGGDGTMPFDFRRFDIYRKVPKDLTQPTYTGAIISVCCCLFILFLFLSELTGFITTEIPLHFHVYNPESHHGAGLWPPTPLSNTGILFFTHGISWFPVPLRQPQDNRKREA</sequence>
<dbReference type="GO" id="GO:0006888">
    <property type="term" value="P:endoplasmic reticulum to Golgi vesicle-mediated transport"/>
    <property type="evidence" value="ECO:0007669"/>
    <property type="project" value="UniProtKB-UniRule"/>
</dbReference>
<reference evidence="4" key="3">
    <citation type="submission" date="2025-09" db="UniProtKB">
        <authorList>
            <consortium name="Ensembl"/>
        </authorList>
    </citation>
    <scope>IDENTIFICATION</scope>
</reference>
<dbReference type="AlphaFoldDB" id="A0A8B9XN05"/>
<organism evidence="4 5">
    <name type="scientific">Bos mutus grunniens</name>
    <name type="common">Wild yak</name>
    <name type="synonym">Bos grunniens</name>
    <dbReference type="NCBI Taxonomy" id="30521"/>
    <lineage>
        <taxon>Eukaryota</taxon>
        <taxon>Metazoa</taxon>
        <taxon>Chordata</taxon>
        <taxon>Craniata</taxon>
        <taxon>Vertebrata</taxon>
        <taxon>Euteleostomi</taxon>
        <taxon>Mammalia</taxon>
        <taxon>Eutheria</taxon>
        <taxon>Laurasiatheria</taxon>
        <taxon>Artiodactyla</taxon>
        <taxon>Ruminantia</taxon>
        <taxon>Pecora</taxon>
        <taxon>Bovidae</taxon>
        <taxon>Bovinae</taxon>
        <taxon>Bos</taxon>
    </lineage>
</organism>
<comment type="subcellular location">
    <subcellularLocation>
        <location evidence="1">Endoplasmic reticulum membrane</location>
        <topology evidence="1">Multi-pass membrane protein</topology>
    </subcellularLocation>
    <subcellularLocation>
        <location evidence="1">Endoplasmic reticulum-Golgi intermediate compartment membrane</location>
        <topology evidence="1">Multi-pass membrane protein</topology>
    </subcellularLocation>
    <subcellularLocation>
        <location evidence="1">Golgi apparatus membrane</location>
        <topology evidence="1">Multi-pass membrane protein</topology>
    </subcellularLocation>
</comment>
<dbReference type="GeneTree" id="ENSGT00530000063113"/>
<dbReference type="InterPro" id="IPR045888">
    <property type="entry name" value="Erv"/>
</dbReference>
<evidence type="ECO:0000256" key="1">
    <source>
        <dbReference type="RuleBase" id="RU369013"/>
    </source>
</evidence>
<keyword evidence="1" id="KW-0472">Membrane</keyword>
<comment type="function">
    <text evidence="1">Plays a role in transport between endoplasmic reticulum and Golgi.</text>
</comment>
<keyword evidence="1" id="KW-1133">Transmembrane helix</keyword>
<feature type="region of interest" description="Disordered" evidence="2">
    <location>
        <begin position="15"/>
        <end position="57"/>
    </location>
</feature>
<evidence type="ECO:0000313" key="5">
    <source>
        <dbReference type="Proteomes" id="UP000694520"/>
    </source>
</evidence>
<feature type="domain" description="Endoplasmic reticulum vesicle transporter N-terminal" evidence="3">
    <location>
        <begin position="121"/>
        <end position="177"/>
    </location>
</feature>
<dbReference type="GO" id="GO:0006890">
    <property type="term" value="P:retrograde vesicle-mediated transport, Golgi to endoplasmic reticulum"/>
    <property type="evidence" value="ECO:0007669"/>
    <property type="project" value="TreeGrafter"/>
</dbReference>
<dbReference type="InterPro" id="IPR039542">
    <property type="entry name" value="Erv_N"/>
</dbReference>
<dbReference type="GO" id="GO:0005789">
    <property type="term" value="C:endoplasmic reticulum membrane"/>
    <property type="evidence" value="ECO:0007669"/>
    <property type="project" value="UniProtKB-SubCell"/>
</dbReference>
<feature type="compositionally biased region" description="Pro residues" evidence="2">
    <location>
        <begin position="28"/>
        <end position="40"/>
    </location>
</feature>
<evidence type="ECO:0000256" key="2">
    <source>
        <dbReference type="SAM" id="MobiDB-lite"/>
    </source>
</evidence>
<evidence type="ECO:0000259" key="3">
    <source>
        <dbReference type="Pfam" id="PF13850"/>
    </source>
</evidence>
<evidence type="ECO:0000313" key="4">
    <source>
        <dbReference type="Ensembl" id="ENSBGRP00000023871.1"/>
    </source>
</evidence>